<accession>A0A7V9ZA45</accession>
<reference evidence="2 3" key="1">
    <citation type="submission" date="2020-07" db="EMBL/GenBank/DDBJ databases">
        <title>Genomic Encyclopedia of Type Strains, Phase IV (KMG-IV): sequencing the most valuable type-strain genomes for metagenomic binning, comparative biology and taxonomic classification.</title>
        <authorList>
            <person name="Goeker M."/>
        </authorList>
    </citation>
    <scope>NUCLEOTIDE SEQUENCE [LARGE SCALE GENOMIC DNA]</scope>
    <source>
        <strain evidence="2 3">DSM 15730</strain>
    </source>
</reference>
<dbReference type="SUPFAM" id="SSF55729">
    <property type="entry name" value="Acyl-CoA N-acyltransferases (Nat)"/>
    <property type="match status" value="1"/>
</dbReference>
<dbReference type="Gene3D" id="3.40.630.30">
    <property type="match status" value="1"/>
</dbReference>
<dbReference type="Pfam" id="PF13302">
    <property type="entry name" value="Acetyltransf_3"/>
    <property type="match status" value="1"/>
</dbReference>
<keyword evidence="2" id="KW-0012">Acyltransferase</keyword>
<dbReference type="InterPro" id="IPR016181">
    <property type="entry name" value="Acyl_CoA_acyltransferase"/>
</dbReference>
<dbReference type="GO" id="GO:0005737">
    <property type="term" value="C:cytoplasm"/>
    <property type="evidence" value="ECO:0007669"/>
    <property type="project" value="TreeGrafter"/>
</dbReference>
<protein>
    <submittedName>
        <fullName evidence="2">Ribosomal-protein-serine acetyltransferase</fullName>
        <ecNumber evidence="2">2.3.1.-</ecNumber>
    </submittedName>
</protein>
<dbReference type="InterPro" id="IPR000182">
    <property type="entry name" value="GNAT_dom"/>
</dbReference>
<organism evidence="2 3">
    <name type="scientific">Thermaerobacillus caldiproteolyticus</name>
    <dbReference type="NCBI Taxonomy" id="247480"/>
    <lineage>
        <taxon>Bacteria</taxon>
        <taxon>Bacillati</taxon>
        <taxon>Bacillota</taxon>
        <taxon>Bacilli</taxon>
        <taxon>Bacillales</taxon>
        <taxon>Anoxybacillaceae</taxon>
        <taxon>Thermaerobacillus</taxon>
    </lineage>
</organism>
<feature type="domain" description="N-acetyltransferase" evidence="1">
    <location>
        <begin position="10"/>
        <end position="176"/>
    </location>
</feature>
<evidence type="ECO:0000313" key="3">
    <source>
        <dbReference type="Proteomes" id="UP000523087"/>
    </source>
</evidence>
<dbReference type="RefSeq" id="WP_181557539.1">
    <property type="nucleotide sequence ID" value="NZ_JACDUT010000021.1"/>
</dbReference>
<dbReference type="PROSITE" id="PS51186">
    <property type="entry name" value="GNAT"/>
    <property type="match status" value="1"/>
</dbReference>
<gene>
    <name evidence="2" type="ORF">HNR31_003728</name>
</gene>
<dbReference type="Proteomes" id="UP000523087">
    <property type="component" value="Unassembled WGS sequence"/>
</dbReference>
<keyword evidence="2" id="KW-0808">Transferase</keyword>
<dbReference type="EC" id="2.3.1.-" evidence="2"/>
<dbReference type="InterPro" id="IPR051908">
    <property type="entry name" value="Ribosomal_N-acetyltransferase"/>
</dbReference>
<comment type="caution">
    <text evidence="2">The sequence shown here is derived from an EMBL/GenBank/DDBJ whole genome shotgun (WGS) entry which is preliminary data.</text>
</comment>
<evidence type="ECO:0000313" key="2">
    <source>
        <dbReference type="EMBL" id="MBA2876888.1"/>
    </source>
</evidence>
<dbReference type="GO" id="GO:1990189">
    <property type="term" value="F:protein N-terminal-serine acetyltransferase activity"/>
    <property type="evidence" value="ECO:0007669"/>
    <property type="project" value="TreeGrafter"/>
</dbReference>
<sequence length="189" mass="22270">MFTFQIDEETFLRLLTYQNAEELFALTDSCRTYLRKWLPWVDSTKTVEDSKRFIEMTLKKFASNNGFETGIWYKGELAGVIGFHSIDWSNKKTSIGYWLGEQFQGHGLMTKSCIAYINYAFDELKLNRVEIRCAVENSKSRAIPERLGFINEGTIRDAEWLYDHFVDHVVYGMLAKDWNKVKINERYEK</sequence>
<dbReference type="PANTHER" id="PTHR43441">
    <property type="entry name" value="RIBOSOMAL-PROTEIN-SERINE ACETYLTRANSFERASE"/>
    <property type="match status" value="1"/>
</dbReference>
<proteinExistence type="predicted"/>
<evidence type="ECO:0000259" key="1">
    <source>
        <dbReference type="PROSITE" id="PS51186"/>
    </source>
</evidence>
<dbReference type="GO" id="GO:0008999">
    <property type="term" value="F:protein-N-terminal-alanine acetyltransferase activity"/>
    <property type="evidence" value="ECO:0007669"/>
    <property type="project" value="TreeGrafter"/>
</dbReference>
<dbReference type="EMBL" id="JACDUT010000021">
    <property type="protein sequence ID" value="MBA2876888.1"/>
    <property type="molecule type" value="Genomic_DNA"/>
</dbReference>
<name>A0A7V9ZA45_9BACL</name>
<dbReference type="PANTHER" id="PTHR43441:SF12">
    <property type="entry name" value="RIBOSOMAL N-ACETYLTRANSFERASE YDAF-RELATED"/>
    <property type="match status" value="1"/>
</dbReference>
<dbReference type="AlphaFoldDB" id="A0A7V9ZA45"/>
<keyword evidence="3" id="KW-1185">Reference proteome</keyword>